<dbReference type="Proteomes" id="UP000594638">
    <property type="component" value="Unassembled WGS sequence"/>
</dbReference>
<accession>A0A8S0S6A0</accession>
<dbReference type="AlphaFoldDB" id="A0A8S0S6A0"/>
<evidence type="ECO:0000313" key="2">
    <source>
        <dbReference type="Proteomes" id="UP000594638"/>
    </source>
</evidence>
<dbReference type="EMBL" id="CACTIH010003885">
    <property type="protein sequence ID" value="CAA2986746.1"/>
    <property type="molecule type" value="Genomic_DNA"/>
</dbReference>
<dbReference type="Gramene" id="OE9A060649T1">
    <property type="protein sequence ID" value="OE9A060649C1"/>
    <property type="gene ID" value="OE9A060649"/>
</dbReference>
<evidence type="ECO:0000313" key="1">
    <source>
        <dbReference type="EMBL" id="CAA2986746.1"/>
    </source>
</evidence>
<name>A0A8S0S6A0_OLEEU</name>
<comment type="caution">
    <text evidence="1">The sequence shown here is derived from an EMBL/GenBank/DDBJ whole genome shotgun (WGS) entry which is preliminary data.</text>
</comment>
<protein>
    <submittedName>
        <fullName evidence="1">Uncharacterized protein</fullName>
    </submittedName>
</protein>
<feature type="non-terminal residue" evidence="1">
    <location>
        <position position="1"/>
    </location>
</feature>
<reference evidence="1 2" key="1">
    <citation type="submission" date="2019-12" db="EMBL/GenBank/DDBJ databases">
        <authorList>
            <person name="Alioto T."/>
            <person name="Alioto T."/>
            <person name="Gomez Garrido J."/>
        </authorList>
    </citation>
    <scope>NUCLEOTIDE SEQUENCE [LARGE SCALE GENOMIC DNA]</scope>
</reference>
<gene>
    <name evidence="1" type="ORF">OLEA9_A060649</name>
</gene>
<organism evidence="1 2">
    <name type="scientific">Olea europaea subsp. europaea</name>
    <dbReference type="NCBI Taxonomy" id="158383"/>
    <lineage>
        <taxon>Eukaryota</taxon>
        <taxon>Viridiplantae</taxon>
        <taxon>Streptophyta</taxon>
        <taxon>Embryophyta</taxon>
        <taxon>Tracheophyta</taxon>
        <taxon>Spermatophyta</taxon>
        <taxon>Magnoliopsida</taxon>
        <taxon>eudicotyledons</taxon>
        <taxon>Gunneridae</taxon>
        <taxon>Pentapetalae</taxon>
        <taxon>asterids</taxon>
        <taxon>lamiids</taxon>
        <taxon>Lamiales</taxon>
        <taxon>Oleaceae</taxon>
        <taxon>Oleeae</taxon>
        <taxon>Olea</taxon>
    </lineage>
</organism>
<proteinExistence type="predicted"/>
<keyword evidence="2" id="KW-1185">Reference proteome</keyword>
<sequence>DIVPLEDAALGDRTLRGCKDIFRIEDEALENRNFEKIEEIAGSGRLGLLLLEDQALGDCIFGKTEVERRIPLEDEAL</sequence>